<keyword evidence="7" id="KW-1185">Reference proteome</keyword>
<dbReference type="Gene3D" id="3.40.190.290">
    <property type="match status" value="1"/>
</dbReference>
<dbReference type="RefSeq" id="WP_341375811.1">
    <property type="nucleotide sequence ID" value="NZ_JBBUTF010000018.1"/>
</dbReference>
<gene>
    <name evidence="6" type="ORF">AACH11_18870</name>
</gene>
<evidence type="ECO:0000256" key="3">
    <source>
        <dbReference type="ARBA" id="ARBA00023125"/>
    </source>
</evidence>
<evidence type="ECO:0000259" key="5">
    <source>
        <dbReference type="PROSITE" id="PS50931"/>
    </source>
</evidence>
<reference evidence="6 7" key="1">
    <citation type="submission" date="2024-04" db="EMBL/GenBank/DDBJ databases">
        <title>Novel species of the genus Ideonella isolated from streams.</title>
        <authorList>
            <person name="Lu H."/>
        </authorList>
    </citation>
    <scope>NUCLEOTIDE SEQUENCE [LARGE SCALE GENOMIC DNA]</scope>
    <source>
        <strain evidence="6 7">BYS139W</strain>
    </source>
</reference>
<dbReference type="Proteomes" id="UP001368500">
    <property type="component" value="Unassembled WGS sequence"/>
</dbReference>
<feature type="domain" description="HTH lysR-type" evidence="5">
    <location>
        <begin position="1"/>
        <end position="59"/>
    </location>
</feature>
<dbReference type="PANTHER" id="PTHR30537">
    <property type="entry name" value="HTH-TYPE TRANSCRIPTIONAL REGULATOR"/>
    <property type="match status" value="1"/>
</dbReference>
<comment type="similarity">
    <text evidence="1">Belongs to the LysR transcriptional regulatory family.</text>
</comment>
<evidence type="ECO:0000256" key="2">
    <source>
        <dbReference type="ARBA" id="ARBA00023015"/>
    </source>
</evidence>
<dbReference type="InterPro" id="IPR058163">
    <property type="entry name" value="LysR-type_TF_proteobact-type"/>
</dbReference>
<evidence type="ECO:0000256" key="1">
    <source>
        <dbReference type="ARBA" id="ARBA00009437"/>
    </source>
</evidence>
<dbReference type="CDD" id="cd08422">
    <property type="entry name" value="PBP2_CrgA_like"/>
    <property type="match status" value="1"/>
</dbReference>
<dbReference type="PANTHER" id="PTHR30537:SF5">
    <property type="entry name" value="HTH-TYPE TRANSCRIPTIONAL ACTIVATOR TTDR-RELATED"/>
    <property type="match status" value="1"/>
</dbReference>
<dbReference type="EMBL" id="JBBUTF010000018">
    <property type="protein sequence ID" value="MEK8028029.1"/>
    <property type="molecule type" value="Genomic_DNA"/>
</dbReference>
<dbReference type="Gene3D" id="1.10.10.10">
    <property type="entry name" value="Winged helix-like DNA-binding domain superfamily/Winged helix DNA-binding domain"/>
    <property type="match status" value="1"/>
</dbReference>
<dbReference type="SUPFAM" id="SSF46785">
    <property type="entry name" value="Winged helix' DNA-binding domain"/>
    <property type="match status" value="1"/>
</dbReference>
<keyword evidence="3" id="KW-0238">DNA-binding</keyword>
<dbReference type="InterPro" id="IPR036390">
    <property type="entry name" value="WH_DNA-bd_sf"/>
</dbReference>
<dbReference type="Pfam" id="PF03466">
    <property type="entry name" value="LysR_substrate"/>
    <property type="match status" value="1"/>
</dbReference>
<dbReference type="SUPFAM" id="SSF53850">
    <property type="entry name" value="Periplasmic binding protein-like II"/>
    <property type="match status" value="1"/>
</dbReference>
<name>A0ABU9BDN1_9BURK</name>
<evidence type="ECO:0000313" key="6">
    <source>
        <dbReference type="EMBL" id="MEK8028029.1"/>
    </source>
</evidence>
<dbReference type="InterPro" id="IPR000847">
    <property type="entry name" value="LysR_HTH_N"/>
</dbReference>
<keyword evidence="4" id="KW-0804">Transcription</keyword>
<dbReference type="InterPro" id="IPR036388">
    <property type="entry name" value="WH-like_DNA-bd_sf"/>
</dbReference>
<comment type="caution">
    <text evidence="6">The sequence shown here is derived from an EMBL/GenBank/DDBJ whole genome shotgun (WGS) entry which is preliminary data.</text>
</comment>
<dbReference type="PROSITE" id="PS50931">
    <property type="entry name" value="HTH_LYSR"/>
    <property type="match status" value="1"/>
</dbReference>
<protein>
    <submittedName>
        <fullName evidence="6">LysR substrate-binding domain-containing protein</fullName>
    </submittedName>
</protein>
<accession>A0ABU9BDN1</accession>
<sequence length="314" mass="34465">MQTLRGILNFTRTADLGSFAAAARELGISAVAVSQNVSRLEARLGVRLLARSTRALTLTPEGEAFLEQCREPLAQLDAACQEVSSDARSARGRVRVSVVSPVAFLYLVPLLPRFYQQHPQIQLDLELNEEASPLIARRMDVGIRVGGLGDAAFVARPLGPMRLLLCASPAYLQSHGVPRSIDALRQHAALMLRISGREHPQPLVLQQRDGGARNVQLVPLPARLACNDFRTLQQACVDGLGIAQLPQPMALPALQAGQLQVLLHDHQVDDWQLFIHYPNRKQLPVRVRAFVDFCIEHLGGHADLLVDPAPWRAS</sequence>
<keyword evidence="2" id="KW-0805">Transcription regulation</keyword>
<dbReference type="PRINTS" id="PR00039">
    <property type="entry name" value="HTHLYSR"/>
</dbReference>
<evidence type="ECO:0000256" key="4">
    <source>
        <dbReference type="ARBA" id="ARBA00023163"/>
    </source>
</evidence>
<dbReference type="InterPro" id="IPR005119">
    <property type="entry name" value="LysR_subst-bd"/>
</dbReference>
<dbReference type="Pfam" id="PF00126">
    <property type="entry name" value="HTH_1"/>
    <property type="match status" value="1"/>
</dbReference>
<proteinExistence type="inferred from homology"/>
<evidence type="ECO:0000313" key="7">
    <source>
        <dbReference type="Proteomes" id="UP001368500"/>
    </source>
</evidence>
<organism evidence="6 7">
    <name type="scientific">Pseudaquabacterium rugosum</name>
    <dbReference type="NCBI Taxonomy" id="2984194"/>
    <lineage>
        <taxon>Bacteria</taxon>
        <taxon>Pseudomonadati</taxon>
        <taxon>Pseudomonadota</taxon>
        <taxon>Betaproteobacteria</taxon>
        <taxon>Burkholderiales</taxon>
        <taxon>Sphaerotilaceae</taxon>
        <taxon>Pseudaquabacterium</taxon>
    </lineage>
</organism>